<gene>
    <name evidence="3" type="ORF">C3F09_06205</name>
</gene>
<comment type="caution">
    <text evidence="3">The sequence shown here is derived from an EMBL/GenBank/DDBJ whole genome shotgun (WGS) entry which is preliminary data.</text>
</comment>
<keyword evidence="1" id="KW-0732">Signal</keyword>
<dbReference type="EMBL" id="PQAP01000076">
    <property type="protein sequence ID" value="PWB72743.1"/>
    <property type="molecule type" value="Genomic_DNA"/>
</dbReference>
<protein>
    <recommendedName>
        <fullName evidence="2">Outer membrane protein beta-barrel domain-containing protein</fullName>
    </recommendedName>
</protein>
<dbReference type="AlphaFoldDB" id="A0A855X7W4"/>
<dbReference type="InterPro" id="IPR025665">
    <property type="entry name" value="Beta-barrel_OMP_2"/>
</dbReference>
<dbReference type="SUPFAM" id="SSF56925">
    <property type="entry name" value="OMPA-like"/>
    <property type="match status" value="1"/>
</dbReference>
<accession>A0A855X7W4</accession>
<name>A0A855X7W4_9BACT</name>
<dbReference type="Pfam" id="PF13568">
    <property type="entry name" value="OMP_b-brl_2"/>
    <property type="match status" value="1"/>
</dbReference>
<feature type="signal peptide" evidence="1">
    <location>
        <begin position="1"/>
        <end position="22"/>
    </location>
</feature>
<feature type="domain" description="Outer membrane protein beta-barrel" evidence="2">
    <location>
        <begin position="30"/>
        <end position="179"/>
    </location>
</feature>
<proteinExistence type="predicted"/>
<evidence type="ECO:0000259" key="2">
    <source>
        <dbReference type="Pfam" id="PF13568"/>
    </source>
</evidence>
<evidence type="ECO:0000256" key="1">
    <source>
        <dbReference type="SAM" id="SignalP"/>
    </source>
</evidence>
<feature type="chain" id="PRO_5032274361" description="Outer membrane protein beta-barrel domain-containing protein" evidence="1">
    <location>
        <begin position="23"/>
        <end position="218"/>
    </location>
</feature>
<organism evidence="3 4">
    <name type="scientific">candidate division GN15 bacterium</name>
    <dbReference type="NCBI Taxonomy" id="2072418"/>
    <lineage>
        <taxon>Bacteria</taxon>
        <taxon>candidate division GN15</taxon>
    </lineage>
</organism>
<dbReference type="InterPro" id="IPR011250">
    <property type="entry name" value="OMP/PagP_B-barrel"/>
</dbReference>
<reference evidence="3 4" key="1">
    <citation type="journal article" date="2018" name="ISME J.">
        <title>A methanotrophic archaeon couples anaerobic oxidation of methane to Fe(III) reduction.</title>
        <authorList>
            <person name="Cai C."/>
            <person name="Leu A.O."/>
            <person name="Xie G.J."/>
            <person name="Guo J."/>
            <person name="Feng Y."/>
            <person name="Zhao J.X."/>
            <person name="Tyson G.W."/>
            <person name="Yuan Z."/>
            <person name="Hu S."/>
        </authorList>
    </citation>
    <scope>NUCLEOTIDE SEQUENCE [LARGE SCALE GENOMIC DNA]</scope>
    <source>
        <strain evidence="3">FeB_12</strain>
    </source>
</reference>
<dbReference type="Proteomes" id="UP000250918">
    <property type="component" value="Unassembled WGS sequence"/>
</dbReference>
<evidence type="ECO:0000313" key="4">
    <source>
        <dbReference type="Proteomes" id="UP000250918"/>
    </source>
</evidence>
<sequence>MKKLIQIVGVVLILCIAASAQQSPVGVTGKGLKLGFDFASINTDYQELDEFLDSRSGFIGGAYLTYSINRRFALQPELLYASKGAQKDFFLFDVHWNVDYLEIPVLAKFQIAPDGRVQPNLFAGPAVSVLLSSKFEVINDSYDVADGMKTMDFSLVFGGGLDFKRFTCDLRYTLGLANTVDVNKINGLTGAEPGDPYYLTGDVSVKNVNISFMAGVKF</sequence>
<evidence type="ECO:0000313" key="3">
    <source>
        <dbReference type="EMBL" id="PWB72743.1"/>
    </source>
</evidence>